<comment type="catalytic activity">
    <reaction evidence="6">
        <text>cytidine(1402) in 16S rRNA + S-adenosyl-L-methionine = 2'-O-methylcytidine(1402) in 16S rRNA + S-adenosyl-L-homocysteine + H(+)</text>
        <dbReference type="Rhea" id="RHEA:42924"/>
        <dbReference type="Rhea" id="RHEA-COMP:10285"/>
        <dbReference type="Rhea" id="RHEA-COMP:10286"/>
        <dbReference type="ChEBI" id="CHEBI:15378"/>
        <dbReference type="ChEBI" id="CHEBI:57856"/>
        <dbReference type="ChEBI" id="CHEBI:59789"/>
        <dbReference type="ChEBI" id="CHEBI:74495"/>
        <dbReference type="ChEBI" id="CHEBI:82748"/>
        <dbReference type="EC" id="2.1.1.198"/>
    </reaction>
</comment>
<dbReference type="InterPro" id="IPR000878">
    <property type="entry name" value="4pyrrol_Mease"/>
</dbReference>
<evidence type="ECO:0000259" key="7">
    <source>
        <dbReference type="Pfam" id="PF00590"/>
    </source>
</evidence>
<keyword evidence="5 6" id="KW-0949">S-adenosyl-L-methionine</keyword>
<keyword evidence="1 6" id="KW-0963">Cytoplasm</keyword>
<dbReference type="eggNOG" id="COG0313">
    <property type="taxonomic scope" value="Bacteria"/>
</dbReference>
<dbReference type="HAMAP" id="MF_01877">
    <property type="entry name" value="16SrRNA_methyltr_I"/>
    <property type="match status" value="1"/>
</dbReference>
<name>X7E989_9GAMM</name>
<dbReference type="SUPFAM" id="SSF53790">
    <property type="entry name" value="Tetrapyrrole methylase"/>
    <property type="match status" value="1"/>
</dbReference>
<dbReference type="Gene3D" id="3.40.1010.10">
    <property type="entry name" value="Cobalt-precorrin-4 Transmethylase, Domain 1"/>
    <property type="match status" value="1"/>
</dbReference>
<dbReference type="Pfam" id="PF23016">
    <property type="entry name" value="RsmI_C"/>
    <property type="match status" value="1"/>
</dbReference>
<dbReference type="FunFam" id="3.30.950.10:FF:000002">
    <property type="entry name" value="Ribosomal RNA small subunit methyltransferase I"/>
    <property type="match status" value="1"/>
</dbReference>
<comment type="function">
    <text evidence="6">Catalyzes the 2'-O-methylation of the ribose of cytidine 1402 (C1402) in 16S rRNA.</text>
</comment>
<dbReference type="CDD" id="cd11648">
    <property type="entry name" value="RsmI"/>
    <property type="match status" value="1"/>
</dbReference>
<dbReference type="FunFam" id="3.40.1010.10:FF:000002">
    <property type="entry name" value="Ribosomal RNA small subunit methyltransferase I"/>
    <property type="match status" value="1"/>
</dbReference>
<comment type="similarity">
    <text evidence="6">Belongs to the methyltransferase superfamily. RsmI family.</text>
</comment>
<evidence type="ECO:0000256" key="4">
    <source>
        <dbReference type="ARBA" id="ARBA00022679"/>
    </source>
</evidence>
<proteinExistence type="inferred from homology"/>
<dbReference type="PANTHER" id="PTHR46111:SF1">
    <property type="entry name" value="RIBOSOMAL RNA SMALL SUBUNIT METHYLTRANSFERASE I"/>
    <property type="match status" value="1"/>
</dbReference>
<evidence type="ECO:0000256" key="3">
    <source>
        <dbReference type="ARBA" id="ARBA00022603"/>
    </source>
</evidence>
<dbReference type="Gene3D" id="3.30.950.10">
    <property type="entry name" value="Methyltransferase, Cobalt-precorrin-4 Transmethylase, Domain 2"/>
    <property type="match status" value="1"/>
</dbReference>
<evidence type="ECO:0000313" key="9">
    <source>
        <dbReference type="EMBL" id="ETX11766.1"/>
    </source>
</evidence>
<dbReference type="PATRIC" id="fig|1122207.3.peg.793"/>
<dbReference type="InterPro" id="IPR014777">
    <property type="entry name" value="4pyrrole_Mease_sub1"/>
</dbReference>
<keyword evidence="10" id="KW-1185">Reference proteome</keyword>
<dbReference type="Pfam" id="PF00590">
    <property type="entry name" value="TP_methylase"/>
    <property type="match status" value="1"/>
</dbReference>
<dbReference type="InterPro" id="IPR008189">
    <property type="entry name" value="rRNA_ssu_MeTfrase_I"/>
</dbReference>
<protein>
    <recommendedName>
        <fullName evidence="6">Ribosomal RNA small subunit methyltransferase I</fullName>
        <ecNumber evidence="6">2.1.1.198</ecNumber>
    </recommendedName>
    <alternativeName>
        <fullName evidence="6">16S rRNA 2'-O-ribose C1402 methyltransferase</fullName>
    </alternativeName>
    <alternativeName>
        <fullName evidence="6">rRNA (cytidine-2'-O-)-methyltransferase RsmI</fullName>
    </alternativeName>
</protein>
<dbReference type="EC" id="2.1.1.198" evidence="6"/>
<dbReference type="PROSITE" id="PS01296">
    <property type="entry name" value="RSMI"/>
    <property type="match status" value="1"/>
</dbReference>
<dbReference type="AlphaFoldDB" id="X7E989"/>
<keyword evidence="4 6" id="KW-0808">Transferase</keyword>
<evidence type="ECO:0000256" key="5">
    <source>
        <dbReference type="ARBA" id="ARBA00022691"/>
    </source>
</evidence>
<evidence type="ECO:0000256" key="6">
    <source>
        <dbReference type="HAMAP-Rule" id="MF_01877"/>
    </source>
</evidence>
<keyword evidence="3 6" id="KW-0489">Methyltransferase</keyword>
<reference evidence="9 10" key="1">
    <citation type="submission" date="2014-01" db="EMBL/GenBank/DDBJ databases">
        <title>Marinomonas ushuaiensis DSM 15871 Genome Sequencing.</title>
        <authorList>
            <person name="Lai Q."/>
            <person name="Shao Z.S."/>
        </authorList>
    </citation>
    <scope>NUCLEOTIDE SEQUENCE [LARGE SCALE GENOMIC DNA]</scope>
    <source>
        <strain evidence="9 10">DSM 15871</strain>
    </source>
</reference>
<evidence type="ECO:0000313" key="10">
    <source>
        <dbReference type="Proteomes" id="UP000054058"/>
    </source>
</evidence>
<dbReference type="InterPro" id="IPR018063">
    <property type="entry name" value="SAM_MeTrfase_RsmI_CS"/>
</dbReference>
<dbReference type="NCBIfam" id="TIGR00096">
    <property type="entry name" value="16S rRNA (cytidine(1402)-2'-O)-methyltransferase"/>
    <property type="match status" value="1"/>
</dbReference>
<dbReference type="EMBL" id="JAMB01000002">
    <property type="protein sequence ID" value="ETX11766.1"/>
    <property type="molecule type" value="Genomic_DNA"/>
</dbReference>
<comment type="caution">
    <text evidence="9">The sequence shown here is derived from an EMBL/GenBank/DDBJ whole genome shotgun (WGS) entry which is preliminary data.</text>
</comment>
<dbReference type="OrthoDB" id="9809084at2"/>
<feature type="domain" description="Tetrapyrrole methylase" evidence="7">
    <location>
        <begin position="20"/>
        <end position="219"/>
    </location>
</feature>
<dbReference type="Proteomes" id="UP000054058">
    <property type="component" value="Unassembled WGS sequence"/>
</dbReference>
<gene>
    <name evidence="6" type="primary">rsmI</name>
    <name evidence="9" type="ORF">MUS1_07425</name>
</gene>
<organism evidence="9 10">
    <name type="scientific">Marinomonas ushuaiensis DSM 15871</name>
    <dbReference type="NCBI Taxonomy" id="1122207"/>
    <lineage>
        <taxon>Bacteria</taxon>
        <taxon>Pseudomonadati</taxon>
        <taxon>Pseudomonadota</taxon>
        <taxon>Gammaproteobacteria</taxon>
        <taxon>Oceanospirillales</taxon>
        <taxon>Oceanospirillaceae</taxon>
        <taxon>Marinomonas</taxon>
    </lineage>
</organism>
<dbReference type="InterPro" id="IPR014776">
    <property type="entry name" value="4pyrrole_Mease_sub2"/>
</dbReference>
<evidence type="ECO:0000256" key="2">
    <source>
        <dbReference type="ARBA" id="ARBA00022552"/>
    </source>
</evidence>
<feature type="domain" description="RsmI HTH" evidence="8">
    <location>
        <begin position="248"/>
        <end position="291"/>
    </location>
</feature>
<sequence>MTNKRGHMVPHSSDDVRGSLYIVATPIGNLDDFSRRAEQTLREVDYIAAEDTRHTRRLLNHFGIDAKLFSIHDHNEKDKADYVATLLDEGKNVALVSDAGTPLISDPGYHVVHALRDKGHKVLPIPGACALISALCASGLPTDQFFFAGFVPAKSKGRCDLFESWKKQTGTVVFYESTHRVYDSITDVQKVYGDDAQLVLAREVTKTFETFLSGTAAEILAMFDADANQLRGEFVVMLSFTQESGNEVELEVKRILTILLEDLPVKQAAAMAAKLTGEKKNYLYKMALEMQSEE</sequence>
<evidence type="ECO:0000259" key="8">
    <source>
        <dbReference type="Pfam" id="PF23016"/>
    </source>
</evidence>
<keyword evidence="2 6" id="KW-0698">rRNA processing</keyword>
<dbReference type="InterPro" id="IPR035996">
    <property type="entry name" value="4pyrrol_Methylase_sf"/>
</dbReference>
<dbReference type="PANTHER" id="PTHR46111">
    <property type="entry name" value="RIBOSOMAL RNA SMALL SUBUNIT METHYLTRANSFERASE I"/>
    <property type="match status" value="1"/>
</dbReference>
<dbReference type="PIRSF" id="PIRSF005917">
    <property type="entry name" value="MTase_YraL"/>
    <property type="match status" value="1"/>
</dbReference>
<evidence type="ECO:0000256" key="1">
    <source>
        <dbReference type="ARBA" id="ARBA00022490"/>
    </source>
</evidence>
<dbReference type="STRING" id="1122207.MUS1_07425"/>
<dbReference type="InterPro" id="IPR053910">
    <property type="entry name" value="RsmI_HTH"/>
</dbReference>
<accession>X7E989</accession>
<dbReference type="GO" id="GO:0005737">
    <property type="term" value="C:cytoplasm"/>
    <property type="evidence" value="ECO:0007669"/>
    <property type="project" value="UniProtKB-SubCell"/>
</dbReference>
<dbReference type="GO" id="GO:0070677">
    <property type="term" value="F:rRNA (cytosine-2'-O-)-methyltransferase activity"/>
    <property type="evidence" value="ECO:0007669"/>
    <property type="project" value="UniProtKB-UniRule"/>
</dbReference>
<comment type="subcellular location">
    <subcellularLocation>
        <location evidence="6">Cytoplasm</location>
    </subcellularLocation>
</comment>